<keyword evidence="6" id="KW-0548">Nucleotidyltransferase</keyword>
<name>A0A7T5QZ42_9VIRU</name>
<dbReference type="GO" id="GO:0006396">
    <property type="term" value="P:RNA processing"/>
    <property type="evidence" value="ECO:0007669"/>
    <property type="project" value="InterPro"/>
</dbReference>
<evidence type="ECO:0000259" key="14">
    <source>
        <dbReference type="PROSITE" id="PS51657"/>
    </source>
</evidence>
<feature type="domain" description="(+)RNA virus helicase C-terminal" evidence="14">
    <location>
        <begin position="566"/>
        <end position="861"/>
    </location>
</feature>
<evidence type="ECO:0000256" key="2">
    <source>
        <dbReference type="ARBA" id="ARBA00012552"/>
    </source>
</evidence>
<dbReference type="GO" id="GO:0016787">
    <property type="term" value="F:hydrolase activity"/>
    <property type="evidence" value="ECO:0007669"/>
    <property type="project" value="UniProtKB-KW"/>
</dbReference>
<evidence type="ECO:0000256" key="10">
    <source>
        <dbReference type="ARBA" id="ARBA00022953"/>
    </source>
</evidence>
<evidence type="ECO:0000256" key="3">
    <source>
        <dbReference type="ARBA" id="ARBA00018318"/>
    </source>
</evidence>
<dbReference type="PROSITE" id="PS51743">
    <property type="entry name" value="ALPHAVIRUS_MT"/>
    <property type="match status" value="1"/>
</dbReference>
<reference evidence="16" key="1">
    <citation type="submission" date="2020-11" db="EMBL/GenBank/DDBJ databases">
        <authorList>
            <person name="Bejerman N."/>
        </authorList>
    </citation>
    <scope>NUCLEOTIDE SEQUENCE</scope>
    <source>
        <strain evidence="16">Dios</strain>
    </source>
</reference>
<dbReference type="EC" id="3.6.4.13" evidence="2"/>
<dbReference type="PROSITE" id="PS51657">
    <property type="entry name" value="PSRV_HELICASE"/>
    <property type="match status" value="1"/>
</dbReference>
<evidence type="ECO:0000256" key="7">
    <source>
        <dbReference type="ARBA" id="ARBA00022741"/>
    </source>
</evidence>
<sequence length="1382" mass="158428">MSQIAAVLEKFSDASVKSSLQEEAYRSIRPELNAARHVNPYSIDTSAANKLESLGIITNPFSIRLHTHAACKVIENKLLEVVGRVLPQERVTMLFLKKSKLDMMRRNKNLKDIFINQHLEPRDISRYGPEHIYNSIPFIPTQTAYISDTLHFWKSEQLLDLFYRNPLLETLYATIVLPVEAMHRHPSRNPEIYHINYSYNGFQYIPGSHGGGAYHHEFSSLDWLSMGYIYTPNLEVEITAQMIESLGANHLFVFRRGKLLTPRVRTFSTDEYVIFPKIFSNGGINHSHPVKKELAMKLFMYTKSVNKAEVKDLFAKIRQLLDAESLTSFQPEQITTMANYFYFIGQLDATNHNRDALSGGIIRKMIITPYLDILDKVIEKLNGPKDYRKLIQALHWTEFTYSLEISSKKIAIPFNNEMAEMIDELIDDELSENIINPNLERIKLDDKTQDALDEIKEEMIPSFERDQSSKILDQTQLWQGWKPLLKKLGYEGDQEQYDSNKELILPITEMNTTVINSYKTHPHEFENVPYQFILELKKINRFPTRVSINSQRASCYASDLKNGRTGALASSSNFQEWRNSLSLKCELDDMFFNMVVIHGAGGSGKSKFIQDYMNTLPSDCNQFLVVVPTNELRLDWETKVPKLQRHCFKTFEKAITQGAAPVVVFDDYTKLPNGYIEAFLLSHTFVQLAVLTGDSRQSTFHEINDQAMINSLKEAVEHFKPHCTYYLNCTHRNRKDLANSLGVYSEKEGKTVISIDSKFLPGIPVLTPSLTKKETLADMGHRSLTYAGCQGLTAPKVQILLDTNTPLCSERVMYTALSRAVDEIHFINTGPNSGDFWNKLDCTPYLKTFLSTVREKQLPIPEAQEPKLKEPVKPVTHIPAENALVILETKIDAQGEKFNREIFSSKTGYSNCIQTEDPVVQLFQHQQAKDQTLFETTVDYRLTKSSKLENEAEFLLKKDLGDILFLNYAKAMGLPTETVPFNLELWQTCAAEVQNKYLSKPLAQLINSQLRQSPDFKANKIMIFLKSQWVKKIEKLGALKIKPGQTIAAFMQETVMLYGTMARYMRKLREKFQPSDIYIHCEKDITDMSEYCKKHWNFNGPAFANDYTAFDQSQDGAMLQFEILKAKHFNIPEDILEGYINIKLNSETFLGTLSIMRLTGEGPTFDANTECAIAYHFTKHFHRPGNAHLFAGDDSAISYKPTVKPSFARLASKFTLVSKPEEFSQTKGDYAKFCGNTITPYGVVKEPLKLFASLELAKRTGKMRETSLAYAHDIKHLYGLGDHIYDILTENELIYHQNVIRTLILQGHADVIEGLSNQDIIEIKTEEQEEIKKLKRDSQRLDELTKYEQLRIKNEHRFPDNFHPPAHSLKYRAILRELPDVD</sequence>
<keyword evidence="7" id="KW-0547">Nucleotide-binding</keyword>
<evidence type="ECO:0000256" key="4">
    <source>
        <dbReference type="ARBA" id="ARBA00022484"/>
    </source>
</evidence>
<dbReference type="InterPro" id="IPR001788">
    <property type="entry name" value="RNA-dep_RNA_pol_alsuvir"/>
</dbReference>
<evidence type="ECO:0000313" key="16">
    <source>
        <dbReference type="EMBL" id="QQG34565.1"/>
    </source>
</evidence>
<dbReference type="PROSITE" id="PS50507">
    <property type="entry name" value="RDRP_SSRNA_POS"/>
    <property type="match status" value="1"/>
</dbReference>
<dbReference type="GO" id="GO:0003968">
    <property type="term" value="F:RNA-directed RNA polymerase activity"/>
    <property type="evidence" value="ECO:0007669"/>
    <property type="project" value="UniProtKB-KW"/>
</dbReference>
<keyword evidence="5" id="KW-0808">Transferase</keyword>
<dbReference type="GO" id="GO:0003724">
    <property type="term" value="F:RNA helicase activity"/>
    <property type="evidence" value="ECO:0007669"/>
    <property type="project" value="UniProtKB-EC"/>
</dbReference>
<protein>
    <recommendedName>
        <fullName evidence="3">RNA replication protein</fullName>
        <ecNumber evidence="1">2.7.7.48</ecNumber>
        <ecNumber evidence="2">3.6.4.13</ecNumber>
    </recommendedName>
</protein>
<keyword evidence="4" id="KW-0696">RNA-directed RNA polymerase</keyword>
<evidence type="ECO:0000259" key="15">
    <source>
        <dbReference type="PROSITE" id="PS51743"/>
    </source>
</evidence>
<keyword evidence="10" id="KW-0693">Viral RNA replication</keyword>
<proteinExistence type="predicted"/>
<evidence type="ECO:0000256" key="6">
    <source>
        <dbReference type="ARBA" id="ARBA00022695"/>
    </source>
</evidence>
<dbReference type="EMBL" id="MW328724">
    <property type="protein sequence ID" value="QQG34565.1"/>
    <property type="molecule type" value="Genomic_RNA"/>
</dbReference>
<dbReference type="InterPro" id="IPR002588">
    <property type="entry name" value="Alphavirus-like_MT_dom"/>
</dbReference>
<dbReference type="InterPro" id="IPR027417">
    <property type="entry name" value="P-loop_NTPase"/>
</dbReference>
<dbReference type="SUPFAM" id="SSF56672">
    <property type="entry name" value="DNA/RNA polymerases"/>
    <property type="match status" value="1"/>
</dbReference>
<dbReference type="InterPro" id="IPR027351">
    <property type="entry name" value="(+)RNA_virus_helicase_core_dom"/>
</dbReference>
<organism evidence="16">
    <name type="scientific">Dioscorea potexvirus 1</name>
    <dbReference type="NCBI Taxonomy" id="2794413"/>
    <lineage>
        <taxon>Viruses</taxon>
        <taxon>Riboviria</taxon>
        <taxon>Orthornavirae</taxon>
        <taxon>Kitrinoviricota</taxon>
        <taxon>Alsuviricetes</taxon>
        <taxon>Tymovirales</taxon>
        <taxon>Alphaflexiviridae</taxon>
        <taxon>Potexvirus</taxon>
    </lineage>
</organism>
<dbReference type="InterPro" id="IPR043502">
    <property type="entry name" value="DNA/RNA_pol_sf"/>
</dbReference>
<evidence type="ECO:0000256" key="1">
    <source>
        <dbReference type="ARBA" id="ARBA00012494"/>
    </source>
</evidence>
<dbReference type="GO" id="GO:0016556">
    <property type="term" value="P:mRNA modification"/>
    <property type="evidence" value="ECO:0007669"/>
    <property type="project" value="InterPro"/>
</dbReference>
<dbReference type="GO" id="GO:0039694">
    <property type="term" value="P:viral RNA genome replication"/>
    <property type="evidence" value="ECO:0007669"/>
    <property type="project" value="InterPro"/>
</dbReference>
<dbReference type="GO" id="GO:0006351">
    <property type="term" value="P:DNA-templated transcription"/>
    <property type="evidence" value="ECO:0007669"/>
    <property type="project" value="InterPro"/>
</dbReference>
<keyword evidence="12" id="KW-0175">Coiled coil</keyword>
<dbReference type="GO" id="GO:0003723">
    <property type="term" value="F:RNA binding"/>
    <property type="evidence" value="ECO:0007669"/>
    <property type="project" value="InterPro"/>
</dbReference>
<evidence type="ECO:0000256" key="9">
    <source>
        <dbReference type="ARBA" id="ARBA00022840"/>
    </source>
</evidence>
<dbReference type="CDD" id="cd23246">
    <property type="entry name" value="Alphaflexiviridae_RdRp"/>
    <property type="match status" value="1"/>
</dbReference>
<comment type="function">
    <text evidence="11">RNA replication. The central part of this protein possibly functions as an ATP-binding helicase.</text>
</comment>
<dbReference type="GO" id="GO:0005524">
    <property type="term" value="F:ATP binding"/>
    <property type="evidence" value="ECO:0007669"/>
    <property type="project" value="UniProtKB-KW"/>
</dbReference>
<evidence type="ECO:0000259" key="13">
    <source>
        <dbReference type="PROSITE" id="PS50507"/>
    </source>
</evidence>
<dbReference type="EC" id="2.7.7.48" evidence="1"/>
<dbReference type="Pfam" id="PF01443">
    <property type="entry name" value="Viral_helicase1"/>
    <property type="match status" value="1"/>
</dbReference>
<dbReference type="SUPFAM" id="SSF52540">
    <property type="entry name" value="P-loop containing nucleoside triphosphate hydrolases"/>
    <property type="match status" value="1"/>
</dbReference>
<dbReference type="Pfam" id="PF00978">
    <property type="entry name" value="RdRP_2"/>
    <property type="match status" value="1"/>
</dbReference>
<dbReference type="Pfam" id="PF01660">
    <property type="entry name" value="Vmethyltransf"/>
    <property type="match status" value="1"/>
</dbReference>
<evidence type="ECO:0000256" key="8">
    <source>
        <dbReference type="ARBA" id="ARBA00022801"/>
    </source>
</evidence>
<keyword evidence="9" id="KW-0067">ATP-binding</keyword>
<evidence type="ECO:0000256" key="5">
    <source>
        <dbReference type="ARBA" id="ARBA00022679"/>
    </source>
</evidence>
<feature type="domain" description="RdRp catalytic" evidence="13">
    <location>
        <begin position="1100"/>
        <end position="1207"/>
    </location>
</feature>
<dbReference type="InterPro" id="IPR007094">
    <property type="entry name" value="RNA-dir_pol_PSvirus"/>
</dbReference>
<feature type="domain" description="Alphavirus-like MT" evidence="15">
    <location>
        <begin position="59"/>
        <end position="224"/>
    </location>
</feature>
<dbReference type="Gene3D" id="3.40.50.300">
    <property type="entry name" value="P-loop containing nucleotide triphosphate hydrolases"/>
    <property type="match status" value="1"/>
</dbReference>
<evidence type="ECO:0000256" key="11">
    <source>
        <dbReference type="ARBA" id="ARBA00025585"/>
    </source>
</evidence>
<evidence type="ECO:0000256" key="12">
    <source>
        <dbReference type="SAM" id="Coils"/>
    </source>
</evidence>
<feature type="coiled-coil region" evidence="12">
    <location>
        <begin position="1317"/>
        <end position="1344"/>
    </location>
</feature>
<accession>A0A7T5QZ42</accession>
<dbReference type="GO" id="GO:0008174">
    <property type="term" value="F:mRNA methyltransferase activity"/>
    <property type="evidence" value="ECO:0007669"/>
    <property type="project" value="UniProtKB-UniRule"/>
</dbReference>
<keyword evidence="8" id="KW-0378">Hydrolase</keyword>